<evidence type="ECO:0000256" key="1">
    <source>
        <dbReference type="ARBA" id="ARBA00022679"/>
    </source>
</evidence>
<feature type="transmembrane region" description="Helical" evidence="3">
    <location>
        <begin position="205"/>
        <end position="223"/>
    </location>
</feature>
<feature type="transmembrane region" description="Helical" evidence="3">
    <location>
        <begin position="132"/>
        <end position="149"/>
    </location>
</feature>
<evidence type="ECO:0000256" key="2">
    <source>
        <dbReference type="RuleBase" id="RU003750"/>
    </source>
</evidence>
<dbReference type="EMBL" id="CR936257">
    <property type="protein sequence ID" value="CAI49706.1"/>
    <property type="molecule type" value="Genomic_DNA"/>
</dbReference>
<dbReference type="EC" id="2.7.8.38" evidence="4"/>
<dbReference type="DNASU" id="3703065"/>
<protein>
    <submittedName>
        <fullName evidence="4">Probable archaetidylserine synthase</fullName>
        <ecNumber evidence="4">2.7.8.38</ecNumber>
    </submittedName>
</protein>
<keyword evidence="1 2" id="KW-0808">Transferase</keyword>
<feature type="transmembrane region" description="Helical" evidence="3">
    <location>
        <begin position="155"/>
        <end position="175"/>
    </location>
</feature>
<feature type="transmembrane region" description="Helical" evidence="3">
    <location>
        <begin position="100"/>
        <end position="120"/>
    </location>
</feature>
<dbReference type="RefSeq" id="WP_011323328.1">
    <property type="nucleotide sequence ID" value="NC_007426.1"/>
</dbReference>
<sequence length="231" mass="23724">MQPRFLGQLGLADVVTVANAALGFIAAAVAVFDTELAARLILLAAIADGLDGVIARFRGGTPVGPILDSLADVASFGVAPAVLVYALASGGEVTLDEPLAVAAVVVAALYVAMAVVRLGFYLLEDDGAPETVGVQTTLAATVLSVLHLAGVTDPAVFVAATAAFAYLMVASITYPELYARDALILGGLQACVVLFPTAFGRAFPRVLLVFALGYLLLAPVAYWRSTEGKRS</sequence>
<dbReference type="InterPro" id="IPR048254">
    <property type="entry name" value="CDP_ALCOHOL_P_TRANSF_CS"/>
</dbReference>
<dbReference type="STRING" id="348780.NP_3230A"/>
<dbReference type="AlphaFoldDB" id="Q3IQ90"/>
<dbReference type="eggNOG" id="arCOG00671">
    <property type="taxonomic scope" value="Archaea"/>
</dbReference>
<gene>
    <name evidence="4" type="primary">assA</name>
    <name evidence="4" type="synonym">pgsA3</name>
    <name evidence="4" type="ordered locus">NP_3230A</name>
</gene>
<dbReference type="Gene3D" id="1.20.120.1760">
    <property type="match status" value="1"/>
</dbReference>
<dbReference type="InterPro" id="IPR043130">
    <property type="entry name" value="CDP-OH_PTrfase_TM_dom"/>
</dbReference>
<dbReference type="NCBIfam" id="NF038086">
    <property type="entry name" value="anchor_synt_A"/>
    <property type="match status" value="1"/>
</dbReference>
<evidence type="ECO:0000256" key="3">
    <source>
        <dbReference type="SAM" id="Phobius"/>
    </source>
</evidence>
<feature type="transmembrane region" description="Helical" evidence="3">
    <location>
        <begin position="182"/>
        <end position="199"/>
    </location>
</feature>
<dbReference type="GO" id="GO:0043761">
    <property type="term" value="F:archaetidylserine synthase activity"/>
    <property type="evidence" value="ECO:0007669"/>
    <property type="project" value="UniProtKB-EC"/>
</dbReference>
<dbReference type="Pfam" id="PF01066">
    <property type="entry name" value="CDP-OH_P_transf"/>
    <property type="match status" value="1"/>
</dbReference>
<dbReference type="HOGENOM" id="CLU_049944_3_1_2"/>
<keyword evidence="5" id="KW-1185">Reference proteome</keyword>
<dbReference type="GeneID" id="3703065"/>
<proteinExistence type="inferred from homology"/>
<comment type="similarity">
    <text evidence="2">Belongs to the CDP-alcohol phosphatidyltransferase class-I family.</text>
</comment>
<evidence type="ECO:0000313" key="5">
    <source>
        <dbReference type="Proteomes" id="UP000002698"/>
    </source>
</evidence>
<keyword evidence="3" id="KW-0812">Transmembrane</keyword>
<dbReference type="GO" id="GO:0008654">
    <property type="term" value="P:phospholipid biosynthetic process"/>
    <property type="evidence" value="ECO:0007669"/>
    <property type="project" value="InterPro"/>
</dbReference>
<keyword evidence="3" id="KW-1133">Transmembrane helix</keyword>
<dbReference type="EnsemblBacteria" id="CAI49706">
    <property type="protein sequence ID" value="CAI49706"/>
    <property type="gene ID" value="NP_3230A"/>
</dbReference>
<feature type="transmembrane region" description="Helical" evidence="3">
    <location>
        <begin position="12"/>
        <end position="32"/>
    </location>
</feature>
<dbReference type="InterPro" id="IPR000462">
    <property type="entry name" value="CDP-OH_P_trans"/>
</dbReference>
<keyword evidence="3" id="KW-0472">Membrane</keyword>
<reference evidence="4 5" key="1">
    <citation type="journal article" date="2005" name="Genome Res.">
        <title>Living with two extremes: conclusions from the genome sequence of Natronomonas pharaonis.</title>
        <authorList>
            <person name="Falb M."/>
            <person name="Pfeiffer F."/>
            <person name="Palm P."/>
            <person name="Rodewald K."/>
            <person name="Hickmann V."/>
            <person name="Tittor J."/>
            <person name="Oesterhelt D."/>
        </authorList>
    </citation>
    <scope>NUCLEOTIDE SEQUENCE [LARGE SCALE GENOMIC DNA]</scope>
    <source>
        <strain evidence="5">ATCC 35678 / DSM 2160 / CIP 103997 / JCM 8858 / NBRC 14720 / NCIMB 2260 / Gabara</strain>
    </source>
</reference>
<dbReference type="PROSITE" id="PS00379">
    <property type="entry name" value="CDP_ALCOHOL_P_TRANSF"/>
    <property type="match status" value="1"/>
</dbReference>
<dbReference type="Proteomes" id="UP000002698">
    <property type="component" value="Chromosome"/>
</dbReference>
<dbReference type="OrthoDB" id="221913at2157"/>
<dbReference type="KEGG" id="nph:NP_3230A"/>
<accession>Q3IQ90</accession>
<dbReference type="GO" id="GO:0016020">
    <property type="term" value="C:membrane"/>
    <property type="evidence" value="ECO:0007669"/>
    <property type="project" value="InterPro"/>
</dbReference>
<evidence type="ECO:0000313" key="4">
    <source>
        <dbReference type="EMBL" id="CAI49706.1"/>
    </source>
</evidence>
<name>Q3IQ90_NATPD</name>
<organism evidence="4 5">
    <name type="scientific">Natronomonas pharaonis (strain ATCC 35678 / DSM 2160 / CIP 103997 / JCM 8858 / NBRC 14720 / NCIMB 2260 / Gabara)</name>
    <name type="common">Halobacterium pharaonis</name>
    <dbReference type="NCBI Taxonomy" id="348780"/>
    <lineage>
        <taxon>Archaea</taxon>
        <taxon>Methanobacteriati</taxon>
        <taxon>Methanobacteriota</taxon>
        <taxon>Stenosarchaea group</taxon>
        <taxon>Halobacteria</taxon>
        <taxon>Halobacteriales</taxon>
        <taxon>Natronomonadaceae</taxon>
        <taxon>Natronomonas</taxon>
    </lineage>
</organism>